<accession>A0A264W3S5</accession>
<keyword evidence="2" id="KW-1185">Reference proteome</keyword>
<proteinExistence type="predicted"/>
<dbReference type="Proteomes" id="UP000217065">
    <property type="component" value="Unassembled WGS sequence"/>
</dbReference>
<protein>
    <submittedName>
        <fullName evidence="1">Uncharacterized protein</fullName>
    </submittedName>
</protein>
<dbReference type="OrthoDB" id="2574769at2"/>
<dbReference type="EMBL" id="NOKQ01000199">
    <property type="protein sequence ID" value="OZS78229.1"/>
    <property type="molecule type" value="Genomic_DNA"/>
</dbReference>
<dbReference type="RefSeq" id="WP_094942598.1">
    <property type="nucleotide sequence ID" value="NZ_NOKQ01000199.1"/>
</dbReference>
<comment type="caution">
    <text evidence="1">The sequence shown here is derived from an EMBL/GenBank/DDBJ whole genome shotgun (WGS) entry which is preliminary data.</text>
</comment>
<name>A0A264W3S5_9BACL</name>
<dbReference type="AlphaFoldDB" id="A0A264W3S5"/>
<organism evidence="1 2">
    <name type="scientific">Tetzosporium hominis</name>
    <dbReference type="NCBI Taxonomy" id="2020506"/>
    <lineage>
        <taxon>Bacteria</taxon>
        <taxon>Bacillati</taxon>
        <taxon>Bacillota</taxon>
        <taxon>Bacilli</taxon>
        <taxon>Bacillales</taxon>
        <taxon>Caryophanaceae</taxon>
        <taxon>Tetzosporium</taxon>
    </lineage>
</organism>
<sequence length="317" mass="36241">MSDKRFLKDGLMIISQSKQNTRDIWNAHFGAAAIASYFFVKENELSNEVTKFIEVQTELMIKQHLGEAPSDEFEKLNLPVAEFLILEALGETIDELHWVGHNVIYAALSLLALKEDDGYLASRTAEKIAELILSFAKTIPGRSWIGYSASEVKRLQLDTTDMLTDISKPSQLSAFVLEELGQFKTIYQAEAHHDLIGHMLTFSHALNILYDLGHVEYFKRGLPSLLKLVKVLRVSRDLNGLSTLKIISPVDRHPFTKAIRSNYLPIEADFWKQNLMATDWDFGHIFKFPFSFYNHLNRITGIPKPAIENFRYVLYSD</sequence>
<reference evidence="1 2" key="1">
    <citation type="submission" date="2017-07" db="EMBL/GenBank/DDBJ databases">
        <title>Tetzosporium hominis gen.nov. sp.nov.</title>
        <authorList>
            <person name="Tetz G."/>
            <person name="Tetz V."/>
        </authorList>
    </citation>
    <scope>NUCLEOTIDE SEQUENCE [LARGE SCALE GENOMIC DNA]</scope>
    <source>
        <strain evidence="1 2">VT-49</strain>
    </source>
</reference>
<evidence type="ECO:0000313" key="2">
    <source>
        <dbReference type="Proteomes" id="UP000217065"/>
    </source>
</evidence>
<gene>
    <name evidence="1" type="ORF">CF394_07135</name>
</gene>
<evidence type="ECO:0000313" key="1">
    <source>
        <dbReference type="EMBL" id="OZS78229.1"/>
    </source>
</evidence>